<dbReference type="Gene3D" id="1.10.10.60">
    <property type="entry name" value="Homeodomain-like"/>
    <property type="match status" value="1"/>
</dbReference>
<dbReference type="InterPro" id="IPR052158">
    <property type="entry name" value="INH-QAR"/>
</dbReference>
<dbReference type="SUPFAM" id="SSF52317">
    <property type="entry name" value="Class I glutamine amidotransferase-like"/>
    <property type="match status" value="1"/>
</dbReference>
<dbReference type="GO" id="GO:0043565">
    <property type="term" value="F:sequence-specific DNA binding"/>
    <property type="evidence" value="ECO:0007669"/>
    <property type="project" value="InterPro"/>
</dbReference>
<dbReference type="SUPFAM" id="SSF46689">
    <property type="entry name" value="Homeodomain-like"/>
    <property type="match status" value="1"/>
</dbReference>
<evidence type="ECO:0000256" key="1">
    <source>
        <dbReference type="ARBA" id="ARBA00023015"/>
    </source>
</evidence>
<dbReference type="PROSITE" id="PS00041">
    <property type="entry name" value="HTH_ARAC_FAMILY_1"/>
    <property type="match status" value="1"/>
</dbReference>
<dbReference type="InterPro" id="IPR002818">
    <property type="entry name" value="DJ-1/PfpI"/>
</dbReference>
<keyword evidence="2" id="KW-0238">DNA-binding</keyword>
<evidence type="ECO:0000256" key="2">
    <source>
        <dbReference type="ARBA" id="ARBA00023125"/>
    </source>
</evidence>
<keyword evidence="6" id="KW-1185">Reference proteome</keyword>
<dbReference type="Proteomes" id="UP000516173">
    <property type="component" value="Chromosome"/>
</dbReference>
<sequence>MRMTDCCGIAGSNNSVLYYSLMDVTVFVMDGVADFGFAAFLEALGMANALRDELREPPEPWHVRVAGLEDSVRSGYGHTVPTTRLDQLIGDPGLVVVPAVNVLGAEALIDLVSAPANHPLLERIRQARASGGHLAAACTGTFFLAEAGVLDGARATTSWWLGPSFRKRYPRVGLDESLTLCRSDHVTTAGASLSHLDLALALVRERSPALAELVGKYMAVGDRSTQANFSIPEVVARGNSLTAAFERWVRDHLDQQFGISQAAHRLGVTERSLQRATQAEIGKSPKDFVDDIRLERATRLLWTTELTVDAVATKVGYLNAGTLRNLVRRRRGMSLAELRAARRPW</sequence>
<dbReference type="AlphaFoldDB" id="A0A7G1KGE7"/>
<evidence type="ECO:0000313" key="6">
    <source>
        <dbReference type="Proteomes" id="UP000516173"/>
    </source>
</evidence>
<keyword evidence="1" id="KW-0805">Transcription regulation</keyword>
<reference evidence="5 6" key="1">
    <citation type="submission" date="2020-08" db="EMBL/GenBank/DDBJ databases">
        <title>Genome Sequencing of Nocardia wallacei strain FMUON74 and assembly.</title>
        <authorList>
            <person name="Toyokawa M."/>
            <person name="Uesaka K."/>
        </authorList>
    </citation>
    <scope>NUCLEOTIDE SEQUENCE [LARGE SCALE GENOMIC DNA]</scope>
    <source>
        <strain evidence="5 6">FMUON74</strain>
    </source>
</reference>
<keyword evidence="3" id="KW-0804">Transcription</keyword>
<dbReference type="KEGG" id="nwl:NWFMUON74_17830"/>
<dbReference type="PANTHER" id="PTHR43130:SF11">
    <property type="entry name" value="TRANSCRIPTIONAL REGULATORY PROTEIN"/>
    <property type="match status" value="1"/>
</dbReference>
<dbReference type="InterPro" id="IPR018062">
    <property type="entry name" value="HTH_AraC-typ_CS"/>
</dbReference>
<name>A0A7G1KGE7_9NOCA</name>
<evidence type="ECO:0000313" key="5">
    <source>
        <dbReference type="EMBL" id="BCK54011.1"/>
    </source>
</evidence>
<dbReference type="InterPro" id="IPR029062">
    <property type="entry name" value="Class_I_gatase-like"/>
</dbReference>
<dbReference type="GO" id="GO:0003700">
    <property type="term" value="F:DNA-binding transcription factor activity"/>
    <property type="evidence" value="ECO:0007669"/>
    <property type="project" value="InterPro"/>
</dbReference>
<proteinExistence type="predicted"/>
<dbReference type="SMART" id="SM00342">
    <property type="entry name" value="HTH_ARAC"/>
    <property type="match status" value="1"/>
</dbReference>
<dbReference type="InterPro" id="IPR018060">
    <property type="entry name" value="HTH_AraC"/>
</dbReference>
<evidence type="ECO:0000259" key="4">
    <source>
        <dbReference type="PROSITE" id="PS01124"/>
    </source>
</evidence>
<gene>
    <name evidence="5" type="ORF">NWFMUON74_17830</name>
</gene>
<evidence type="ECO:0000256" key="3">
    <source>
        <dbReference type="ARBA" id="ARBA00023163"/>
    </source>
</evidence>
<dbReference type="EMBL" id="AP023396">
    <property type="protein sequence ID" value="BCK54011.1"/>
    <property type="molecule type" value="Genomic_DNA"/>
</dbReference>
<dbReference type="Pfam" id="PF12833">
    <property type="entry name" value="HTH_18"/>
    <property type="match status" value="1"/>
</dbReference>
<dbReference type="InterPro" id="IPR009057">
    <property type="entry name" value="Homeodomain-like_sf"/>
</dbReference>
<accession>A0A7G1KGE7</accession>
<dbReference type="PANTHER" id="PTHR43130">
    <property type="entry name" value="ARAC-FAMILY TRANSCRIPTIONAL REGULATOR"/>
    <property type="match status" value="1"/>
</dbReference>
<organism evidence="5 6">
    <name type="scientific">Nocardia wallacei</name>
    <dbReference type="NCBI Taxonomy" id="480035"/>
    <lineage>
        <taxon>Bacteria</taxon>
        <taxon>Bacillati</taxon>
        <taxon>Actinomycetota</taxon>
        <taxon>Actinomycetes</taxon>
        <taxon>Mycobacteriales</taxon>
        <taxon>Nocardiaceae</taxon>
        <taxon>Nocardia</taxon>
    </lineage>
</organism>
<feature type="domain" description="HTH araC/xylS-type" evidence="4">
    <location>
        <begin position="243"/>
        <end position="341"/>
    </location>
</feature>
<protein>
    <recommendedName>
        <fullName evidence="4">HTH araC/xylS-type domain-containing protein</fullName>
    </recommendedName>
</protein>
<dbReference type="PROSITE" id="PS01124">
    <property type="entry name" value="HTH_ARAC_FAMILY_2"/>
    <property type="match status" value="1"/>
</dbReference>
<dbReference type="Gene3D" id="3.40.50.880">
    <property type="match status" value="1"/>
</dbReference>
<dbReference type="Pfam" id="PF01965">
    <property type="entry name" value="DJ-1_PfpI"/>
    <property type="match status" value="1"/>
</dbReference>